<dbReference type="OrthoDB" id="195446at2759"/>
<evidence type="ECO:0000313" key="2">
    <source>
        <dbReference type="Proteomes" id="UP000799776"/>
    </source>
</evidence>
<sequence length="52" mass="5758">VDPLSTTARTIAVLRVTISAVEHLSDVKDASEDRKRILMEVNLTRGILVLLQ</sequence>
<feature type="non-terminal residue" evidence="1">
    <location>
        <position position="52"/>
    </location>
</feature>
<protein>
    <submittedName>
        <fullName evidence="1">Uncharacterized protein</fullName>
    </submittedName>
</protein>
<name>A0A9P4HX07_9PEZI</name>
<feature type="non-terminal residue" evidence="1">
    <location>
        <position position="1"/>
    </location>
</feature>
<accession>A0A9P4HX07</accession>
<gene>
    <name evidence="1" type="ORF">K490DRAFT_15086</name>
</gene>
<proteinExistence type="predicted"/>
<comment type="caution">
    <text evidence="1">The sequence shown here is derived from an EMBL/GenBank/DDBJ whole genome shotgun (WGS) entry which is preliminary data.</text>
</comment>
<organism evidence="1 2">
    <name type="scientific">Saccharata proteae CBS 121410</name>
    <dbReference type="NCBI Taxonomy" id="1314787"/>
    <lineage>
        <taxon>Eukaryota</taxon>
        <taxon>Fungi</taxon>
        <taxon>Dikarya</taxon>
        <taxon>Ascomycota</taxon>
        <taxon>Pezizomycotina</taxon>
        <taxon>Dothideomycetes</taxon>
        <taxon>Dothideomycetes incertae sedis</taxon>
        <taxon>Botryosphaeriales</taxon>
        <taxon>Saccharataceae</taxon>
        <taxon>Saccharata</taxon>
    </lineage>
</organism>
<keyword evidence="2" id="KW-1185">Reference proteome</keyword>
<reference evidence="1" key="1">
    <citation type="journal article" date="2020" name="Stud. Mycol.">
        <title>101 Dothideomycetes genomes: a test case for predicting lifestyles and emergence of pathogens.</title>
        <authorList>
            <person name="Haridas S."/>
            <person name="Albert R."/>
            <person name="Binder M."/>
            <person name="Bloem J."/>
            <person name="Labutti K."/>
            <person name="Salamov A."/>
            <person name="Andreopoulos B."/>
            <person name="Baker S."/>
            <person name="Barry K."/>
            <person name="Bills G."/>
            <person name="Bluhm B."/>
            <person name="Cannon C."/>
            <person name="Castanera R."/>
            <person name="Culley D."/>
            <person name="Daum C."/>
            <person name="Ezra D."/>
            <person name="Gonzalez J."/>
            <person name="Henrissat B."/>
            <person name="Kuo A."/>
            <person name="Liang C."/>
            <person name="Lipzen A."/>
            <person name="Lutzoni F."/>
            <person name="Magnuson J."/>
            <person name="Mondo S."/>
            <person name="Nolan M."/>
            <person name="Ohm R."/>
            <person name="Pangilinan J."/>
            <person name="Park H.-J."/>
            <person name="Ramirez L."/>
            <person name="Alfaro M."/>
            <person name="Sun H."/>
            <person name="Tritt A."/>
            <person name="Yoshinaga Y."/>
            <person name="Zwiers L.-H."/>
            <person name="Turgeon B."/>
            <person name="Goodwin S."/>
            <person name="Spatafora J."/>
            <person name="Crous P."/>
            <person name="Grigoriev I."/>
        </authorList>
    </citation>
    <scope>NUCLEOTIDE SEQUENCE</scope>
    <source>
        <strain evidence="1">CBS 121410</strain>
    </source>
</reference>
<dbReference type="Proteomes" id="UP000799776">
    <property type="component" value="Unassembled WGS sequence"/>
</dbReference>
<dbReference type="EMBL" id="ML978717">
    <property type="protein sequence ID" value="KAF2088323.1"/>
    <property type="molecule type" value="Genomic_DNA"/>
</dbReference>
<evidence type="ECO:0000313" key="1">
    <source>
        <dbReference type="EMBL" id="KAF2088323.1"/>
    </source>
</evidence>
<dbReference type="AlphaFoldDB" id="A0A9P4HX07"/>